<dbReference type="KEGG" id="pgri:PgNI_03513"/>
<dbReference type="Proteomes" id="UP000515153">
    <property type="component" value="Unplaced"/>
</dbReference>
<evidence type="ECO:0008006" key="5">
    <source>
        <dbReference type="Google" id="ProtNLM"/>
    </source>
</evidence>
<organism evidence="3 4">
    <name type="scientific">Pyricularia grisea</name>
    <name type="common">Crabgrass-specific blast fungus</name>
    <name type="synonym">Magnaporthe grisea</name>
    <dbReference type="NCBI Taxonomy" id="148305"/>
    <lineage>
        <taxon>Eukaryota</taxon>
        <taxon>Fungi</taxon>
        <taxon>Dikarya</taxon>
        <taxon>Ascomycota</taxon>
        <taxon>Pezizomycotina</taxon>
        <taxon>Sordariomycetes</taxon>
        <taxon>Sordariomycetidae</taxon>
        <taxon>Magnaporthales</taxon>
        <taxon>Pyriculariaceae</taxon>
        <taxon>Pyricularia</taxon>
    </lineage>
</organism>
<keyword evidence="3" id="KW-1185">Reference proteome</keyword>
<evidence type="ECO:0000256" key="2">
    <source>
        <dbReference type="SAM" id="MobiDB-lite"/>
    </source>
</evidence>
<evidence type="ECO:0000313" key="3">
    <source>
        <dbReference type="Proteomes" id="UP000515153"/>
    </source>
</evidence>
<sequence length="284" mass="31320">MSSAAPPTILTLKQELIAEQVRLLSQPLAPSRAWRAGNNASAQAAGDNGGSAAGATIPERAVEAAMVRVNHRLHQHVNRVYASAATRHVAEQLEQLYLMEREKAIEMHPEGNELQAMGISSSTDFADAKTISALPGNWPLEKDGETHPVEVKRFAELTESLKELSLQREALLLRVRRLRALRDGLVSFQPNTDDADDDNAAAAHVQKHLVTKNGELEQELERTRILMARVGSRVARLIQKESQNKASTVGSNDEDSLFEDREDSVPVALEEDARRKVTDLLDLF</sequence>
<dbReference type="PANTHER" id="PTHR42040:SF1">
    <property type="entry name" value="INNER KINETOCHORE SUBUNIT FTA4"/>
    <property type="match status" value="1"/>
</dbReference>
<feature type="compositionally biased region" description="Acidic residues" evidence="2">
    <location>
        <begin position="252"/>
        <end position="262"/>
    </location>
</feature>
<gene>
    <name evidence="4" type="ORF">PgNI_03513</name>
</gene>
<dbReference type="InterPro" id="IPR025207">
    <property type="entry name" value="Sim4_Fta4"/>
</dbReference>
<protein>
    <recommendedName>
        <fullName evidence="5">Kinetochore protein fta4</fullName>
    </recommendedName>
</protein>
<dbReference type="PANTHER" id="PTHR42040">
    <property type="entry name" value="INNER KINETOCHORE SUBUNIT FTA4"/>
    <property type="match status" value="1"/>
</dbReference>
<reference evidence="4" key="1">
    <citation type="journal article" date="2019" name="Mol. Biol. Evol.">
        <title>Blast fungal genomes show frequent chromosomal changes, gene gains and losses, and effector gene turnover.</title>
        <authorList>
            <person name="Gomez Luciano L.B."/>
            <person name="Jason Tsai I."/>
            <person name="Chuma I."/>
            <person name="Tosa Y."/>
            <person name="Chen Y.H."/>
            <person name="Li J.Y."/>
            <person name="Li M.Y."/>
            <person name="Jade Lu M.Y."/>
            <person name="Nakayashiki H."/>
            <person name="Li W.H."/>
        </authorList>
    </citation>
    <scope>NUCLEOTIDE SEQUENCE</scope>
    <source>
        <strain evidence="4">NI907</strain>
    </source>
</reference>
<dbReference type="AlphaFoldDB" id="A0A6P8BB27"/>
<dbReference type="GeneID" id="41958477"/>
<feature type="region of interest" description="Disordered" evidence="2">
    <location>
        <begin position="242"/>
        <end position="263"/>
    </location>
</feature>
<accession>A0A6P8BB27</accession>
<dbReference type="Pfam" id="PF13093">
    <property type="entry name" value="FTA4"/>
    <property type="match status" value="1"/>
</dbReference>
<keyword evidence="1" id="KW-0175">Coiled coil</keyword>
<proteinExistence type="predicted"/>
<reference evidence="4" key="2">
    <citation type="submission" date="2019-10" db="EMBL/GenBank/DDBJ databases">
        <authorList>
            <consortium name="NCBI Genome Project"/>
        </authorList>
    </citation>
    <scope>NUCLEOTIDE SEQUENCE</scope>
    <source>
        <strain evidence="4">NI907</strain>
    </source>
</reference>
<name>A0A6P8BB27_PYRGI</name>
<dbReference type="RefSeq" id="XP_030984350.1">
    <property type="nucleotide sequence ID" value="XM_031123567.1"/>
</dbReference>
<evidence type="ECO:0000313" key="4">
    <source>
        <dbReference type="RefSeq" id="XP_030984350.1"/>
    </source>
</evidence>
<reference evidence="4" key="3">
    <citation type="submission" date="2025-08" db="UniProtKB">
        <authorList>
            <consortium name="RefSeq"/>
        </authorList>
    </citation>
    <scope>IDENTIFICATION</scope>
    <source>
        <strain evidence="4">NI907</strain>
    </source>
</reference>
<dbReference type="GO" id="GO:0031511">
    <property type="term" value="C:Mis6-Sim4 complex"/>
    <property type="evidence" value="ECO:0007669"/>
    <property type="project" value="InterPro"/>
</dbReference>
<evidence type="ECO:0000256" key="1">
    <source>
        <dbReference type="SAM" id="Coils"/>
    </source>
</evidence>
<feature type="coiled-coil region" evidence="1">
    <location>
        <begin position="154"/>
        <end position="181"/>
    </location>
</feature>